<protein>
    <recommendedName>
        <fullName evidence="3">Type IX secretion system membrane protein PorP/SprF</fullName>
    </recommendedName>
</protein>
<accession>A0A0E9LUE3</accession>
<name>A0A0E9LUE3_9BACT</name>
<dbReference type="AlphaFoldDB" id="A0A0E9LUE3"/>
<dbReference type="Proteomes" id="UP000032900">
    <property type="component" value="Unassembled WGS sequence"/>
</dbReference>
<dbReference type="RefSeq" id="WP_062122607.1">
    <property type="nucleotide sequence ID" value="NZ_BAZW01000005.1"/>
</dbReference>
<reference evidence="1 2" key="1">
    <citation type="journal article" date="2015" name="Microbes Environ.">
        <title>Distribution and evolution of nitrogen fixation genes in the phylum bacteroidetes.</title>
        <authorList>
            <person name="Inoue J."/>
            <person name="Oshima K."/>
            <person name="Suda W."/>
            <person name="Sakamoto M."/>
            <person name="Iino T."/>
            <person name="Noda S."/>
            <person name="Hongoh Y."/>
            <person name="Hattori M."/>
            <person name="Ohkuma M."/>
        </authorList>
    </citation>
    <scope>NUCLEOTIDE SEQUENCE [LARGE SCALE GENOMIC DNA]</scope>
    <source>
        <strain evidence="1">JCM 15548</strain>
    </source>
</reference>
<comment type="caution">
    <text evidence="1">The sequence shown here is derived from an EMBL/GenBank/DDBJ whole genome shotgun (WGS) entry which is preliminary data.</text>
</comment>
<evidence type="ECO:0000313" key="2">
    <source>
        <dbReference type="Proteomes" id="UP000032900"/>
    </source>
</evidence>
<organism evidence="1 2">
    <name type="scientific">Geofilum rubicundum JCM 15548</name>
    <dbReference type="NCBI Taxonomy" id="1236989"/>
    <lineage>
        <taxon>Bacteria</taxon>
        <taxon>Pseudomonadati</taxon>
        <taxon>Bacteroidota</taxon>
        <taxon>Bacteroidia</taxon>
        <taxon>Marinilabiliales</taxon>
        <taxon>Marinilabiliaceae</taxon>
        <taxon>Geofilum</taxon>
    </lineage>
</organism>
<evidence type="ECO:0008006" key="3">
    <source>
        <dbReference type="Google" id="ProtNLM"/>
    </source>
</evidence>
<dbReference type="STRING" id="1236989.JCM15548_11042"/>
<dbReference type="EMBL" id="BAZW01000005">
    <property type="protein sequence ID" value="GAO28903.1"/>
    <property type="molecule type" value="Genomic_DNA"/>
</dbReference>
<evidence type="ECO:0000313" key="1">
    <source>
        <dbReference type="EMBL" id="GAO28903.1"/>
    </source>
</evidence>
<keyword evidence="2" id="KW-1185">Reference proteome</keyword>
<sequence length="121" mass="13556">MKHIWHGKGDIGLNSKVFLVPAIIYTHTGNSQMTLAGLNLGYNLDQWLNQYNSMIAGVHVRNATLQKSQSLIFSAGANWQYWTFMLAFDTDISRARSNSITGSGLELSVIYKLPSTILHKR</sequence>
<proteinExistence type="predicted"/>
<gene>
    <name evidence="1" type="ORF">JCM15548_11042</name>
</gene>